<gene>
    <name evidence="1" type="ORF">MSMAL_0908</name>
</gene>
<dbReference type="RefSeq" id="WP_048040017.1">
    <property type="nucleotide sequence ID" value="NZ_CP009513.1"/>
</dbReference>
<dbReference type="Proteomes" id="UP000033063">
    <property type="component" value="Chromosome"/>
</dbReference>
<evidence type="ECO:0000313" key="1">
    <source>
        <dbReference type="EMBL" id="AKB67451.1"/>
    </source>
</evidence>
<dbReference type="EMBL" id="CP009513">
    <property type="protein sequence ID" value="AKB67451.1"/>
    <property type="molecule type" value="Genomic_DNA"/>
</dbReference>
<evidence type="ECO:0000313" key="2">
    <source>
        <dbReference type="Proteomes" id="UP000033063"/>
    </source>
</evidence>
<dbReference type="GeneID" id="24877081"/>
<dbReference type="AlphaFoldDB" id="A0A0E3LVQ9"/>
<reference evidence="1 2" key="1">
    <citation type="submission" date="2014-07" db="EMBL/GenBank/DDBJ databases">
        <title>Methanogenic archaea and the global carbon cycle.</title>
        <authorList>
            <person name="Henriksen J.R."/>
            <person name="Luke J."/>
            <person name="Reinhart S."/>
            <person name="Benedict M.N."/>
            <person name="Youngblut N.D."/>
            <person name="Metcalf M.E."/>
            <person name="Whitaker R.J."/>
            <person name="Metcalf W.W."/>
        </authorList>
    </citation>
    <scope>NUCLEOTIDE SEQUENCE [LARGE SCALE GENOMIC DNA]</scope>
    <source>
        <strain evidence="1 2">LYC</strain>
    </source>
</reference>
<name>A0A0E3LVQ9_METMZ</name>
<sequence length="188" mass="22217">MMEETKNVIYMSLDLLNSISKTADAKSNFINIDEKTLKKVRGELFDLLKERSHTPEEIKVIPKTPNFTKKSINKKLEIIGLLPSILIDKEKFRENGDIAKLAEESLNLEIPFWKKRSRNEIIGTLITMIAKKEEKDLDLFFEAWKDFTQKESTQIEKWENMSTNEDKNIKKPDFVDVWLEFFNHYKEQ</sequence>
<dbReference type="PATRIC" id="fig|1434114.4.peg.1121"/>
<accession>A0A0E3LVQ9</accession>
<dbReference type="HOGENOM" id="CLU_1617764_0_0_2"/>
<proteinExistence type="predicted"/>
<protein>
    <submittedName>
        <fullName evidence="1">Uncharacterized protein</fullName>
    </submittedName>
</protein>
<organism evidence="1 2">
    <name type="scientific">Methanosarcina mazei LYC</name>
    <dbReference type="NCBI Taxonomy" id="1434114"/>
    <lineage>
        <taxon>Archaea</taxon>
        <taxon>Methanobacteriati</taxon>
        <taxon>Methanobacteriota</taxon>
        <taxon>Stenosarchaea group</taxon>
        <taxon>Methanomicrobia</taxon>
        <taxon>Methanosarcinales</taxon>
        <taxon>Methanosarcinaceae</taxon>
        <taxon>Methanosarcina</taxon>
    </lineage>
</organism>